<evidence type="ECO:0000256" key="7">
    <source>
        <dbReference type="RuleBase" id="RU365078"/>
    </source>
</evidence>
<feature type="non-terminal residue" evidence="8">
    <location>
        <position position="278"/>
    </location>
</feature>
<evidence type="ECO:0000313" key="8">
    <source>
        <dbReference type="EMBL" id="MBN3274431.1"/>
    </source>
</evidence>
<protein>
    <recommendedName>
        <fullName evidence="7">F-actin-capping protein subunit beta</fullName>
    </recommendedName>
</protein>
<comment type="caution">
    <text evidence="8">The sequence shown here is derived from an EMBL/GenBank/DDBJ whole genome shotgun (WGS) entry which is preliminary data.</text>
</comment>
<dbReference type="Proteomes" id="UP001166093">
    <property type="component" value="Unassembled WGS sequence"/>
</dbReference>
<dbReference type="PRINTS" id="PR00192">
    <property type="entry name" value="FACTINCAPB"/>
</dbReference>
<keyword evidence="4 7" id="KW-0963">Cytoplasm</keyword>
<dbReference type="Gene3D" id="3.90.1150.210">
    <property type="entry name" value="F-actin capping protein, beta subunit"/>
    <property type="match status" value="2"/>
</dbReference>
<gene>
    <name evidence="8" type="primary">Capzb</name>
    <name evidence="8" type="ORF">GTO93_0017365</name>
</gene>
<organism evidence="8 9">
    <name type="scientific">Polyodon spathula</name>
    <name type="common">North American paddlefish</name>
    <name type="synonym">Squalus spathula</name>
    <dbReference type="NCBI Taxonomy" id="7913"/>
    <lineage>
        <taxon>Eukaryota</taxon>
        <taxon>Metazoa</taxon>
        <taxon>Chordata</taxon>
        <taxon>Craniata</taxon>
        <taxon>Vertebrata</taxon>
        <taxon>Euteleostomi</taxon>
        <taxon>Actinopterygii</taxon>
        <taxon>Chondrostei</taxon>
        <taxon>Acipenseriformes</taxon>
        <taxon>Polyodontidae</taxon>
        <taxon>Polyodon</taxon>
    </lineage>
</organism>
<evidence type="ECO:0000256" key="2">
    <source>
        <dbReference type="ARBA" id="ARBA00006039"/>
    </source>
</evidence>
<comment type="similarity">
    <text evidence="2 7">Belongs to the F-actin-capping protein beta subunit family.</text>
</comment>
<dbReference type="InterPro" id="IPR042276">
    <property type="entry name" value="CapZ_alpha/beta_2"/>
</dbReference>
<keyword evidence="9" id="KW-1185">Reference proteome</keyword>
<reference evidence="8" key="1">
    <citation type="journal article" date="2021" name="Cell">
        <title>Tracing the genetic footprints of vertebrate landing in non-teleost ray-finned fishes.</title>
        <authorList>
            <person name="Bi X."/>
            <person name="Wang K."/>
            <person name="Yang L."/>
            <person name="Pan H."/>
            <person name="Jiang H."/>
            <person name="Wei Q."/>
            <person name="Fang M."/>
            <person name="Yu H."/>
            <person name="Zhu C."/>
            <person name="Cai Y."/>
            <person name="He Y."/>
            <person name="Gan X."/>
            <person name="Zeng H."/>
            <person name="Yu D."/>
            <person name="Zhu Y."/>
            <person name="Jiang H."/>
            <person name="Qiu Q."/>
            <person name="Yang H."/>
            <person name="Zhang Y.E."/>
            <person name="Wang W."/>
            <person name="Zhu M."/>
            <person name="He S."/>
            <person name="Zhang G."/>
        </authorList>
    </citation>
    <scope>NUCLEOTIDE SEQUENCE</scope>
    <source>
        <strain evidence="8">Pddl_001</strain>
    </source>
</reference>
<evidence type="ECO:0000256" key="6">
    <source>
        <dbReference type="ARBA" id="ARBA00023212"/>
    </source>
</evidence>
<evidence type="ECO:0000313" key="9">
    <source>
        <dbReference type="Proteomes" id="UP001166093"/>
    </source>
</evidence>
<comment type="subcellular location">
    <subcellularLocation>
        <location evidence="1 7">Cytoplasm</location>
        <location evidence="1 7">Cytoskeleton</location>
    </subcellularLocation>
</comment>
<accession>A0ABS2XKA8</accession>
<dbReference type="PANTHER" id="PTHR10619:SF0">
    <property type="entry name" value="F-ACTIN-CAPPING PROTEIN SUBUNIT BETA ISOFORMS 1 AND 2"/>
    <property type="match status" value="1"/>
</dbReference>
<comment type="subunit">
    <text evidence="7">Heterodimer of an alpha and a beta subunit.</text>
</comment>
<dbReference type="InterPro" id="IPR037282">
    <property type="entry name" value="CapZ_alpha/beta"/>
</dbReference>
<keyword evidence="6 7" id="KW-0206">Cytoskeleton</keyword>
<name>A0ABS2XKA8_POLSP</name>
<dbReference type="EMBL" id="JAAWVQ010039726">
    <property type="protein sequence ID" value="MBN3274431.1"/>
    <property type="molecule type" value="Genomic_DNA"/>
</dbReference>
<dbReference type="Pfam" id="PF01115">
    <property type="entry name" value="F_actin_cap_B"/>
    <property type="match status" value="2"/>
</dbReference>
<dbReference type="PROSITE" id="PS00231">
    <property type="entry name" value="F_ACTIN_CAPPING_BETA"/>
    <property type="match status" value="1"/>
</dbReference>
<dbReference type="PANTHER" id="PTHR10619">
    <property type="entry name" value="F-ACTIN-CAPPING PROTEIN SUBUNIT BETA"/>
    <property type="match status" value="1"/>
</dbReference>
<evidence type="ECO:0000256" key="1">
    <source>
        <dbReference type="ARBA" id="ARBA00004245"/>
    </source>
</evidence>
<proteinExistence type="inferred from homology"/>
<dbReference type="Gene3D" id="1.20.58.570">
    <property type="match status" value="1"/>
</dbReference>
<evidence type="ECO:0000256" key="5">
    <source>
        <dbReference type="ARBA" id="ARBA00023203"/>
    </source>
</evidence>
<evidence type="ECO:0000256" key="3">
    <source>
        <dbReference type="ARBA" id="ARBA00022467"/>
    </source>
</evidence>
<keyword evidence="5 7" id="KW-0009">Actin-binding</keyword>
<keyword evidence="3 7" id="KW-0117">Actin capping</keyword>
<dbReference type="InterPro" id="IPR001698">
    <property type="entry name" value="CAPZB"/>
</dbReference>
<dbReference type="InterPro" id="IPR019771">
    <property type="entry name" value="F-actin_capping_bsu_CS"/>
</dbReference>
<sequence>QNDQQLDCALDLMRRLPPQQIEKNLSDLIDLVPSLCEDLLSSVDQPLKIARDKIVGKDYLLCDYNRDGDSYRSPWSNKYEPPIDDGAMPSARLRKLEVEANNAFDQYRDLYFEGGCVLVWWCCDVLGGVALDWVGGGGVVLGWVGGGGVALGWVGLEEEKSSGRTAHYKLTSTVMLWLQTTKTGSGTMNLGGSLTRQMEKDETVSESSPHIANIGRLVEDMENKIRSTLNEIYFGKTKDIVNGLRSIDSLPDNQKYKQLQRELSQVLTQRQIFMQPEN</sequence>
<comment type="function">
    <text evidence="7">F-actin-capping proteins bind in a Ca(2+)-independent manner to the fast growing ends of actin filaments (barbed end) thereby blocking the exchange of subunits at these ends. Unlike other capping proteins (such as gelsolin and severin), these proteins do not sever actin filaments.</text>
</comment>
<dbReference type="InterPro" id="IPR043175">
    <property type="entry name" value="CAPZB_N"/>
</dbReference>
<evidence type="ECO:0000256" key="4">
    <source>
        <dbReference type="ARBA" id="ARBA00022490"/>
    </source>
</evidence>
<feature type="non-terminal residue" evidence="8">
    <location>
        <position position="1"/>
    </location>
</feature>
<dbReference type="Gene3D" id="6.10.250.30">
    <property type="entry name" value="Capz alpha-1 subunit"/>
    <property type="match status" value="1"/>
</dbReference>
<dbReference type="SUPFAM" id="SSF90096">
    <property type="entry name" value="Subunits of heterodimeric actin filament capping protein Capz"/>
    <property type="match status" value="1"/>
</dbReference>